<name>A0A179FK30_PURLI</name>
<dbReference type="CDD" id="cd02440">
    <property type="entry name" value="AdoMet_MTases"/>
    <property type="match status" value="1"/>
</dbReference>
<keyword evidence="2" id="KW-0808">Transferase</keyword>
<sequence>MTLEDDARFWDKSAPSYSKSAVSDEAGYQRTLDRTCSSLQPTHRVLELGCGTGSTALRLADRVHEYLATDISPRMIKIATEKLQSHDPKLPSLQFRTATVESLVAENDKGDCKFHVVLGFNYLHLVRDLSGTLKGIHALLGDDGLLITKTPCVGEMNPLVKLALPVMRAVGKAPYAAVFTATDLSARIAEAGFEVMETEMHASKGNDHRPFIVARRKT</sequence>
<dbReference type="Proteomes" id="UP000245956">
    <property type="component" value="Unassembled WGS sequence"/>
</dbReference>
<evidence type="ECO:0000313" key="1">
    <source>
        <dbReference type="EMBL" id="KAK4077645.1"/>
    </source>
</evidence>
<dbReference type="Proteomes" id="UP000078340">
    <property type="component" value="Unassembled WGS sequence"/>
</dbReference>
<dbReference type="Gene3D" id="3.40.50.150">
    <property type="entry name" value="Vaccinia Virus protein VP39"/>
    <property type="match status" value="1"/>
</dbReference>
<keyword evidence="7" id="KW-1185">Reference proteome</keyword>
<evidence type="ECO:0000313" key="7">
    <source>
        <dbReference type="Proteomes" id="UP001287286"/>
    </source>
</evidence>
<dbReference type="EMBL" id="JAWRVI010000094">
    <property type="protein sequence ID" value="KAK4077645.1"/>
    <property type="molecule type" value="Genomic_DNA"/>
</dbReference>
<reference evidence="2 5" key="3">
    <citation type="submission" date="2016-02" db="EMBL/GenBank/DDBJ databases">
        <title>Biosynthesis of antibiotic leucinostatins and their inhibition on Phytophthora in bio-control Purpureocillium lilacinum.</title>
        <authorList>
            <person name="Wang G."/>
            <person name="Liu Z."/>
            <person name="Lin R."/>
            <person name="Li E."/>
            <person name="Mao Z."/>
            <person name="Ling J."/>
            <person name="Yin W."/>
            <person name="Xie B."/>
        </authorList>
    </citation>
    <scope>NUCLEOTIDE SEQUENCE [LARGE SCALE GENOMIC DNA]</scope>
    <source>
        <strain evidence="3">PLBJ-1</strain>
        <strain evidence="2">PLFJ-1</strain>
    </source>
</reference>
<reference evidence="4" key="1">
    <citation type="submission" date="2015-05" db="EMBL/GenBank/DDBJ databases">
        <authorList>
            <person name="Wang D.B."/>
            <person name="Wang M."/>
        </authorList>
    </citation>
    <scope>NUCLEOTIDE SEQUENCE</scope>
    <source>
        <strain evidence="4">36-1</strain>
    </source>
</reference>
<keyword evidence="4" id="KW-0830">Ubiquinone</keyword>
<dbReference type="EMBL" id="LSBH01000005">
    <property type="protein sequence ID" value="OAQ78243.1"/>
    <property type="molecule type" value="Genomic_DNA"/>
</dbReference>
<dbReference type="RefSeq" id="XP_018173167.1">
    <property type="nucleotide sequence ID" value="XM_018328309.1"/>
</dbReference>
<evidence type="ECO:0000313" key="5">
    <source>
        <dbReference type="Proteomes" id="UP000078340"/>
    </source>
</evidence>
<evidence type="ECO:0000313" key="2">
    <source>
        <dbReference type="EMBL" id="OAQ65707.1"/>
    </source>
</evidence>
<comment type="caution">
    <text evidence="2">The sequence shown here is derived from an EMBL/GenBank/DDBJ whole genome shotgun (WGS) entry which is preliminary data.</text>
</comment>
<evidence type="ECO:0000313" key="6">
    <source>
        <dbReference type="Proteomes" id="UP000245956"/>
    </source>
</evidence>
<dbReference type="OMA" id="RYWERHA"/>
<dbReference type="GO" id="GO:0032259">
    <property type="term" value="P:methylation"/>
    <property type="evidence" value="ECO:0007669"/>
    <property type="project" value="UniProtKB-KW"/>
</dbReference>
<dbReference type="KEGG" id="plj:28893358"/>
<reference evidence="4 6" key="2">
    <citation type="journal article" date="2016" name="Front. Microbiol.">
        <title>Genome and transcriptome sequences reveal the specific parasitism of the nematophagous Purpureocillium lilacinum 36-1.</title>
        <authorList>
            <person name="Xie J."/>
            <person name="Li S."/>
            <person name="Mo C."/>
            <person name="Xiao X."/>
            <person name="Peng D."/>
            <person name="Wang G."/>
            <person name="Xiao Y."/>
        </authorList>
    </citation>
    <scope>NUCLEOTIDE SEQUENCE [LARGE SCALE GENOMIC DNA]</scope>
    <source>
        <strain evidence="4 6">36-1</strain>
    </source>
</reference>
<dbReference type="Pfam" id="PF13489">
    <property type="entry name" value="Methyltransf_23"/>
    <property type="match status" value="1"/>
</dbReference>
<dbReference type="EMBL" id="LSBI01000024">
    <property type="protein sequence ID" value="OAQ65707.1"/>
    <property type="molecule type" value="Genomic_DNA"/>
</dbReference>
<reference evidence="1" key="4">
    <citation type="submission" date="2023-11" db="EMBL/GenBank/DDBJ databases">
        <authorList>
            <person name="Beijen E."/>
            <person name="Ohm R.A."/>
        </authorList>
    </citation>
    <scope>NUCLEOTIDE SEQUENCE</scope>
    <source>
        <strain evidence="1">CBS 150709</strain>
    </source>
</reference>
<dbReference type="AlphaFoldDB" id="A0A179FK30"/>
<dbReference type="InterPro" id="IPR029063">
    <property type="entry name" value="SAM-dependent_MTases_sf"/>
</dbReference>
<dbReference type="STRING" id="33203.A0A179FK30"/>
<gene>
    <name evidence="4" type="ORF">PCL_04199</name>
    <name evidence="1" type="ORF">Purlil1_12240</name>
    <name evidence="3" type="ORF">VFPBJ_06362</name>
    <name evidence="2" type="ORF">VFPFJ_11242</name>
</gene>
<reference evidence="1 7" key="5">
    <citation type="journal article" date="2024" name="Microbiol. Resour. Announc.">
        <title>Genome annotations for the ascomycete fungi Trichoderma harzianum, Trichoderma aggressivum, and Purpureocillium lilacinum.</title>
        <authorList>
            <person name="Beijen E.P.W."/>
            <person name="Ohm R.A."/>
        </authorList>
    </citation>
    <scope>NUCLEOTIDE SEQUENCE [LARGE SCALE GENOMIC DNA]</scope>
    <source>
        <strain evidence="1 7">CBS 150709</strain>
    </source>
</reference>
<dbReference type="EMBL" id="LCWV01000001">
    <property type="protein sequence ID" value="PWI77005.1"/>
    <property type="molecule type" value="Genomic_DNA"/>
</dbReference>
<dbReference type="OrthoDB" id="10017101at2759"/>
<proteinExistence type="predicted"/>
<dbReference type="Proteomes" id="UP000078240">
    <property type="component" value="Unassembled WGS sequence"/>
</dbReference>
<protein>
    <submittedName>
        <fullName evidence="2">UbiE/COQ5 family methyltransferase</fullName>
    </submittedName>
    <submittedName>
        <fullName evidence="4">Ubiquinone biosynthesis protein UbiE</fullName>
    </submittedName>
</protein>
<accession>A0A179FK30</accession>
<keyword evidence="2" id="KW-0489">Methyltransferase</keyword>
<dbReference type="GO" id="GO:0008168">
    <property type="term" value="F:methyltransferase activity"/>
    <property type="evidence" value="ECO:0007669"/>
    <property type="project" value="UniProtKB-KW"/>
</dbReference>
<dbReference type="PANTHER" id="PTHR43861">
    <property type="entry name" value="TRANS-ACONITATE 2-METHYLTRANSFERASE-RELATED"/>
    <property type="match status" value="1"/>
</dbReference>
<dbReference type="Proteomes" id="UP001287286">
    <property type="component" value="Unassembled WGS sequence"/>
</dbReference>
<dbReference type="GeneID" id="28893358"/>
<organism evidence="2 5">
    <name type="scientific">Purpureocillium lilacinum</name>
    <name type="common">Paecilomyces lilacinus</name>
    <dbReference type="NCBI Taxonomy" id="33203"/>
    <lineage>
        <taxon>Eukaryota</taxon>
        <taxon>Fungi</taxon>
        <taxon>Dikarya</taxon>
        <taxon>Ascomycota</taxon>
        <taxon>Pezizomycotina</taxon>
        <taxon>Sordariomycetes</taxon>
        <taxon>Hypocreomycetidae</taxon>
        <taxon>Hypocreales</taxon>
        <taxon>Ophiocordycipitaceae</taxon>
        <taxon>Purpureocillium</taxon>
    </lineage>
</organism>
<evidence type="ECO:0000313" key="4">
    <source>
        <dbReference type="EMBL" id="PWI77005.1"/>
    </source>
</evidence>
<dbReference type="SUPFAM" id="SSF53335">
    <property type="entry name" value="S-adenosyl-L-methionine-dependent methyltransferases"/>
    <property type="match status" value="1"/>
</dbReference>
<evidence type="ECO:0000313" key="3">
    <source>
        <dbReference type="EMBL" id="OAQ78243.1"/>
    </source>
</evidence>